<evidence type="ECO:0000313" key="2">
    <source>
        <dbReference type="Proteomes" id="UP000319769"/>
    </source>
</evidence>
<reference evidence="1" key="1">
    <citation type="submission" date="2019-09" db="EMBL/GenBank/DDBJ databases">
        <authorList>
            <person name="Teo W.F.A."/>
            <person name="Duangmal K."/>
        </authorList>
    </citation>
    <scope>NUCLEOTIDE SEQUENCE [LARGE SCALE GENOMIC DNA]</scope>
    <source>
        <strain evidence="1">K81G1</strain>
    </source>
</reference>
<keyword evidence="2" id="KW-1185">Reference proteome</keyword>
<dbReference type="Proteomes" id="UP000319769">
    <property type="component" value="Unassembled WGS sequence"/>
</dbReference>
<dbReference type="SUPFAM" id="SSF53474">
    <property type="entry name" value="alpha/beta-Hydrolases"/>
    <property type="match status" value="1"/>
</dbReference>
<sequence>MLRVLGVHGTGTYRYHRRTGSAEGAAVALGTDWFQHLGTAMPANSSVDLRLAYYGHQLGYELEEDPALMEPGEQALLIQWAELLRPGSAPITDARDAAELMANNFGSATRLFALAFCRELYAYLIDPARRAACREAVAAAISGHRPDVILAHSLGSAVAYEALWEHQETPVPLLLTVGSPLAMPGVLPETAERGRPPSVRRWINMADVTDIVAVAKVDFPGAENVSIVAGMWEYQTPGAYLRSRDVTKAIFDAQTGTIV</sequence>
<dbReference type="InterPro" id="IPR029058">
    <property type="entry name" value="AB_hydrolase_fold"/>
</dbReference>
<proteinExistence type="predicted"/>
<dbReference type="RefSeq" id="WP_144752717.1">
    <property type="nucleotide sequence ID" value="NZ_VMNW02000026.1"/>
</dbReference>
<gene>
    <name evidence="1" type="ORF">FPZ12_019040</name>
</gene>
<protein>
    <recommendedName>
        <fullName evidence="3">Serine peptidase</fullName>
    </recommendedName>
</protein>
<dbReference type="OrthoDB" id="3483116at2"/>
<comment type="caution">
    <text evidence="1">The sequence shown here is derived from an EMBL/GenBank/DDBJ whole genome shotgun (WGS) entry which is preliminary data.</text>
</comment>
<dbReference type="AlphaFoldDB" id="A0A5N0V3M5"/>
<organism evidence="1 2">
    <name type="scientific">Amycolatopsis acidicola</name>
    <dbReference type="NCBI Taxonomy" id="2596893"/>
    <lineage>
        <taxon>Bacteria</taxon>
        <taxon>Bacillati</taxon>
        <taxon>Actinomycetota</taxon>
        <taxon>Actinomycetes</taxon>
        <taxon>Pseudonocardiales</taxon>
        <taxon>Pseudonocardiaceae</taxon>
        <taxon>Amycolatopsis</taxon>
    </lineage>
</organism>
<accession>A0A5N0V3M5</accession>
<evidence type="ECO:0008006" key="3">
    <source>
        <dbReference type="Google" id="ProtNLM"/>
    </source>
</evidence>
<dbReference type="EMBL" id="VMNW02000026">
    <property type="protein sequence ID" value="KAA9159988.1"/>
    <property type="molecule type" value="Genomic_DNA"/>
</dbReference>
<evidence type="ECO:0000313" key="1">
    <source>
        <dbReference type="EMBL" id="KAA9159988.1"/>
    </source>
</evidence>
<name>A0A5N0V3M5_9PSEU</name>